<keyword evidence="3" id="KW-0436">Ligase</keyword>
<keyword evidence="1" id="KW-0596">Phosphopantetheine</keyword>
<dbReference type="InterPro" id="IPR000873">
    <property type="entry name" value="AMP-dep_synth/lig_dom"/>
</dbReference>
<keyword evidence="7" id="KW-1185">Reference proteome</keyword>
<dbReference type="FunFam" id="3.30.300.30:FF:000015">
    <property type="entry name" value="Nonribosomal peptide synthase SidD"/>
    <property type="match status" value="1"/>
</dbReference>
<dbReference type="SUPFAM" id="SSF53474">
    <property type="entry name" value="alpha/beta-Hydrolases"/>
    <property type="match status" value="1"/>
</dbReference>
<comment type="caution">
    <text evidence="6">The sequence shown here is derived from an EMBL/GenBank/DDBJ whole genome shotgun (WGS) entry which is preliminary data.</text>
</comment>
<dbReference type="InterPro" id="IPR036736">
    <property type="entry name" value="ACP-like_sf"/>
</dbReference>
<dbReference type="Pfam" id="PF00668">
    <property type="entry name" value="Condensation"/>
    <property type="match status" value="1"/>
</dbReference>
<dbReference type="InterPro" id="IPR023213">
    <property type="entry name" value="CAT-like_dom_sf"/>
</dbReference>
<sequence length="2120" mass="231970">MSELSSFLRSVAALVLVASKTRFNQQDAILCRVFHPDGRDYFIDVSLQVTVAQYLQSIRNAGRPNASANLKPDLTIIFSPTDIAHTLAVFHNLPAATTVHFPLRGASEILDTSSFRDLPLENAWTAGRFGVALDALHHASSGTLLSDLSVLPPSEREMLLDWAVAPASTQCGVPAAFSPTIHGYFEKIAAEHPEFVAIHCSDGSRVTYGELNRWSNVLATHLTQELGVRRGDIVLQFFAKGVEMLVALLAVVKASAAYVPLDIQHPASRLRSIHRLTGAKVCLTTASLRGAISPHVDVAFLLVDEFLLRSDKSLPPSYPSLTGGEDLCYVLFTSGSTGEPKGVMVTHSSVVSSVINGPESNQQLRKLGQGLRTLMFSNYAFDYSVWDMWITLSCGGTLCISPQSEMLNDLTENLRLMSVTFLETTPTVLSLVDPTKVPSLHTVYSSGEPLTLAVREKFLPYYPRIKLFNGGAPTETTVMSVFTPIEPHTPLGIFGRPFGANRVYILDPDQQLCPVGVAGRLWIGGPQVSRGYLGRDDLTAAAYVPDPFNGGRTRMYDTGDVCVWALDAPGSERHALFYLGRADAQVKIRGQRIETGEIETMLVGIQGVKASGVVKRERLGAEELVAFIELEKTAIQANVLHEVEVAMPLQLPRYMVPSLVLPLSTLPVTLNGKLDRKQLEKLALEAKTVAPVHASESTNILPDHAIAANEKIIRDAWASALNRPATSISLDIDFYGAGGDSISCIRVAAACRSAGLSVSIMDFATATTISAQAQLTESRARIQITAPIYQPFELLVGLDYRAAIEREMASYGYENSEIDDAYPSPQSVAGMISLAAGNPLSYFAQYTYRARTKFDPDLMKAAWDLVLKRHEVLRSVFIVAPPPHNDIVQVVLNSQPSVLSWTCEVFEDELDCDAAVDDYLKRAPGFALGKCPTRVGLFQSPRFSTVVFEFHHAQYDGWSFPHLLRDLETAYGICSGGLTGWLNTPTPYSHFSRWSLNQGAERGPLAQTYWQQQLADVSLPSFPKVPVFNVRKKAVTNQSSIGVFSMGQPLADFCVAQRVTLSSCVRAAVALTLALHDSTSDVLFGVVTSGRTGEIPGVETIFGSCISTIPCRVSVAPDQTLESILQSVHAHSVDSVPFQFLGLNEILKATNFDDDIFRVLLTIENLDGLHQSEHAFLGENVRGHLLEINYPLAISVFPSPDGKEIRFQFQFDNEYLSAADIDWIQEHLFSALLALMEHPQLPVADSNFLSPKEAEFVREIGIGSVPDSSLGSFFHSMVDKSAILFPSNIALEHTGGECVTYEALVNLANQAAHGLQARGVMPEICVPVLFDKNTNQIQAVVAFLAILKAGGAFVPLDSTWPVDRLVSCIQQTDATFFICDSVAPEIAHSLSIPFLDIAQLAQQQPETPPSTPGLTMDSLCYVMVTSGSTGKPKGVLLEHKNASAYIANAATLFPLANARRFLHFSPWTFDQGLADLFLALPIGATVILADMNEMLLDLTATLQFCKADYAVLTPAVAQLIRAGTHFPHLKTLVCGGEKLPGQLIHRWGGKLELIDAYGPTEFTVHGVSESFKHSGYVPGVIGRPLGSTRAYIVDQSIRPVPVGATGELMLSGNQVARGYLHLPAETEAAFIADPFHPGQRMYRTGDLARFRADGRIEYIGRANLDGGYIKLRGLRIDVAEIEATLMSVPETLAVVEVLEQGSTQLALSPDLPALQPWMKTLVKTCKRILPVYSVPTQWVALETIPQAASNKYDRKLLRSFFQSLAVQEGKVDEITRILLSAKPARLPETQLERKLHGIWCELLGKQQLSVHDDFFNAGGDSLGAIRVLARLRNKGCHITIQEFYSASNIASLAHFIETSGNDITDDVVEEPVLGLMFPVQSYHAQAPDSPPLPLFLFHCAEGVGNEYMNLPPLERDVYAISNPSKNRMSLEANFPTLGSFTDRYIPLLPADEPIFLGGYSSGGLLAISMAARRRSLGQPVKGVILLDTFNTQGWTFRGFAPDTDYGTNHISNALNPGAKELQRLSERHTYHLIQHFVEPQLDVPVLLLRAGVRDTSDTEFYVTDGDDELNFFTRENNPLIEVYTIPGGEHADLVGYKDNFATPVVQEVAEHIRQWCRKLD</sequence>
<keyword evidence="2" id="KW-0597">Phosphoprotein</keyword>
<dbReference type="Proteomes" id="UP001215598">
    <property type="component" value="Unassembled WGS sequence"/>
</dbReference>
<dbReference type="PANTHER" id="PTHR45527">
    <property type="entry name" value="NONRIBOSOMAL PEPTIDE SYNTHETASE"/>
    <property type="match status" value="1"/>
</dbReference>
<evidence type="ECO:0000259" key="5">
    <source>
        <dbReference type="PROSITE" id="PS50075"/>
    </source>
</evidence>
<dbReference type="CDD" id="cd05930">
    <property type="entry name" value="A_NRPS"/>
    <property type="match status" value="1"/>
</dbReference>
<dbReference type="GO" id="GO:0043041">
    <property type="term" value="P:amino acid activation for nonribosomal peptide biosynthetic process"/>
    <property type="evidence" value="ECO:0007669"/>
    <property type="project" value="TreeGrafter"/>
</dbReference>
<evidence type="ECO:0000256" key="3">
    <source>
        <dbReference type="ARBA" id="ARBA00022598"/>
    </source>
</evidence>
<dbReference type="InterPro" id="IPR045851">
    <property type="entry name" value="AMP-bd_C_sf"/>
</dbReference>
<dbReference type="InterPro" id="IPR029058">
    <property type="entry name" value="AB_hydrolase_fold"/>
</dbReference>
<dbReference type="GO" id="GO:0005737">
    <property type="term" value="C:cytoplasm"/>
    <property type="evidence" value="ECO:0007669"/>
    <property type="project" value="TreeGrafter"/>
</dbReference>
<feature type="domain" description="Carrier" evidence="5">
    <location>
        <begin position="704"/>
        <end position="780"/>
    </location>
</feature>
<dbReference type="Pfam" id="PF00501">
    <property type="entry name" value="AMP-binding"/>
    <property type="match status" value="2"/>
</dbReference>
<dbReference type="CDD" id="cd05918">
    <property type="entry name" value="A_NRPS_SidN3_like"/>
    <property type="match status" value="1"/>
</dbReference>
<evidence type="ECO:0000313" key="6">
    <source>
        <dbReference type="EMBL" id="KAJ7727915.1"/>
    </source>
</evidence>
<protein>
    <submittedName>
        <fullName evidence="6">Acetyl-CoA synthetase-like protein</fullName>
    </submittedName>
</protein>
<dbReference type="PROSITE" id="PS00455">
    <property type="entry name" value="AMP_BINDING"/>
    <property type="match status" value="1"/>
</dbReference>
<dbReference type="InterPro" id="IPR009081">
    <property type="entry name" value="PP-bd_ACP"/>
</dbReference>
<dbReference type="GO" id="GO:0031177">
    <property type="term" value="F:phosphopantetheine binding"/>
    <property type="evidence" value="ECO:0007669"/>
    <property type="project" value="TreeGrafter"/>
</dbReference>
<dbReference type="InterPro" id="IPR010071">
    <property type="entry name" value="AA_adenyl_dom"/>
</dbReference>
<dbReference type="NCBIfam" id="TIGR01733">
    <property type="entry name" value="AA-adenyl-dom"/>
    <property type="match status" value="2"/>
</dbReference>
<dbReference type="PROSITE" id="PS50075">
    <property type="entry name" value="CARRIER"/>
    <property type="match status" value="2"/>
</dbReference>
<reference evidence="6" key="1">
    <citation type="submission" date="2023-03" db="EMBL/GenBank/DDBJ databases">
        <title>Massive genome expansion in bonnet fungi (Mycena s.s.) driven by repeated elements and novel gene families across ecological guilds.</title>
        <authorList>
            <consortium name="Lawrence Berkeley National Laboratory"/>
            <person name="Harder C.B."/>
            <person name="Miyauchi S."/>
            <person name="Viragh M."/>
            <person name="Kuo A."/>
            <person name="Thoen E."/>
            <person name="Andreopoulos B."/>
            <person name="Lu D."/>
            <person name="Skrede I."/>
            <person name="Drula E."/>
            <person name="Henrissat B."/>
            <person name="Morin E."/>
            <person name="Kohler A."/>
            <person name="Barry K."/>
            <person name="LaButti K."/>
            <person name="Morin E."/>
            <person name="Salamov A."/>
            <person name="Lipzen A."/>
            <person name="Mereny Z."/>
            <person name="Hegedus B."/>
            <person name="Baldrian P."/>
            <person name="Stursova M."/>
            <person name="Weitz H."/>
            <person name="Taylor A."/>
            <person name="Grigoriev I.V."/>
            <person name="Nagy L.G."/>
            <person name="Martin F."/>
            <person name="Kauserud H."/>
        </authorList>
    </citation>
    <scope>NUCLEOTIDE SEQUENCE</scope>
    <source>
        <strain evidence="6">CBHHK182m</strain>
    </source>
</reference>
<evidence type="ECO:0000256" key="1">
    <source>
        <dbReference type="ARBA" id="ARBA00022450"/>
    </source>
</evidence>
<dbReference type="Gene3D" id="3.30.300.30">
    <property type="match status" value="2"/>
</dbReference>
<gene>
    <name evidence="6" type="ORF">B0H16DRAFT_1778156</name>
</gene>
<dbReference type="GO" id="GO:0016874">
    <property type="term" value="F:ligase activity"/>
    <property type="evidence" value="ECO:0007669"/>
    <property type="project" value="UniProtKB-KW"/>
</dbReference>
<evidence type="ECO:0000313" key="7">
    <source>
        <dbReference type="Proteomes" id="UP001215598"/>
    </source>
</evidence>
<dbReference type="EMBL" id="JARKIB010000176">
    <property type="protein sequence ID" value="KAJ7727915.1"/>
    <property type="molecule type" value="Genomic_DNA"/>
</dbReference>
<dbReference type="GO" id="GO:0044550">
    <property type="term" value="P:secondary metabolite biosynthetic process"/>
    <property type="evidence" value="ECO:0007669"/>
    <property type="project" value="TreeGrafter"/>
</dbReference>
<dbReference type="SUPFAM" id="SSF56801">
    <property type="entry name" value="Acetyl-CoA synthetase-like"/>
    <property type="match status" value="2"/>
</dbReference>
<dbReference type="InterPro" id="IPR001242">
    <property type="entry name" value="Condensation_dom"/>
</dbReference>
<dbReference type="Pfam" id="PF00550">
    <property type="entry name" value="PP-binding"/>
    <property type="match status" value="2"/>
</dbReference>
<dbReference type="Gene3D" id="3.30.559.30">
    <property type="entry name" value="Nonribosomal peptide synthetase, condensation domain"/>
    <property type="match status" value="1"/>
</dbReference>
<dbReference type="InterPro" id="IPR020845">
    <property type="entry name" value="AMP-binding_CS"/>
</dbReference>
<dbReference type="PANTHER" id="PTHR45527:SF1">
    <property type="entry name" value="FATTY ACID SYNTHASE"/>
    <property type="match status" value="1"/>
</dbReference>
<organism evidence="6 7">
    <name type="scientific">Mycena metata</name>
    <dbReference type="NCBI Taxonomy" id="1033252"/>
    <lineage>
        <taxon>Eukaryota</taxon>
        <taxon>Fungi</taxon>
        <taxon>Dikarya</taxon>
        <taxon>Basidiomycota</taxon>
        <taxon>Agaricomycotina</taxon>
        <taxon>Agaricomycetes</taxon>
        <taxon>Agaricomycetidae</taxon>
        <taxon>Agaricales</taxon>
        <taxon>Marasmiineae</taxon>
        <taxon>Mycenaceae</taxon>
        <taxon>Mycena</taxon>
    </lineage>
</organism>
<dbReference type="InterPro" id="IPR042099">
    <property type="entry name" value="ANL_N_sf"/>
</dbReference>
<proteinExistence type="predicted"/>
<keyword evidence="4" id="KW-0511">Multifunctional enzyme</keyword>
<dbReference type="Gene3D" id="3.40.50.12780">
    <property type="entry name" value="N-terminal domain of ligase-like"/>
    <property type="match status" value="2"/>
</dbReference>
<dbReference type="Gene3D" id="1.10.1200.10">
    <property type="entry name" value="ACP-like"/>
    <property type="match status" value="2"/>
</dbReference>
<dbReference type="SUPFAM" id="SSF47336">
    <property type="entry name" value="ACP-like"/>
    <property type="match status" value="2"/>
</dbReference>
<dbReference type="InterPro" id="IPR001031">
    <property type="entry name" value="Thioesterase"/>
</dbReference>
<dbReference type="Gene3D" id="3.30.559.10">
    <property type="entry name" value="Chloramphenicol acetyltransferase-like domain"/>
    <property type="match status" value="1"/>
</dbReference>
<dbReference type="Pfam" id="PF00975">
    <property type="entry name" value="Thioesterase"/>
    <property type="match status" value="1"/>
</dbReference>
<name>A0AAD7MQX3_9AGAR</name>
<evidence type="ECO:0000256" key="2">
    <source>
        <dbReference type="ARBA" id="ARBA00022553"/>
    </source>
</evidence>
<evidence type="ECO:0000256" key="4">
    <source>
        <dbReference type="ARBA" id="ARBA00023268"/>
    </source>
</evidence>
<dbReference type="SUPFAM" id="SSF52777">
    <property type="entry name" value="CoA-dependent acyltransferases"/>
    <property type="match status" value="2"/>
</dbReference>
<dbReference type="Gene3D" id="3.40.50.1820">
    <property type="entry name" value="alpha/beta hydrolase"/>
    <property type="match status" value="1"/>
</dbReference>
<accession>A0AAD7MQX3</accession>
<feature type="domain" description="Carrier" evidence="5">
    <location>
        <begin position="1786"/>
        <end position="1860"/>
    </location>
</feature>